<dbReference type="InterPro" id="IPR001328">
    <property type="entry name" value="Pept_tRNA_hydro"/>
</dbReference>
<dbReference type="InterPro" id="IPR036416">
    <property type="entry name" value="Pept_tRNA_hydro_sf"/>
</dbReference>
<keyword evidence="3 6" id="KW-0378">Hydrolase</keyword>
<dbReference type="NCBIfam" id="TIGR00447">
    <property type="entry name" value="pth"/>
    <property type="match status" value="1"/>
</dbReference>
<name>A0A517TCY9_9PLAN</name>
<protein>
    <recommendedName>
        <fullName evidence="5 6">Peptidyl-tRNA hydrolase</fullName>
        <shortName evidence="6">Pth</shortName>
        <ecNumber evidence="1 6">3.1.1.29</ecNumber>
    </recommendedName>
</protein>
<accession>A0A517TCY9</accession>
<dbReference type="HAMAP" id="MF_00083">
    <property type="entry name" value="Pept_tRNA_hydro_bact"/>
    <property type="match status" value="1"/>
</dbReference>
<comment type="function">
    <text evidence="6">Catalyzes the release of premature peptidyl moieties from peptidyl-tRNA molecules trapped in stalled 50S ribosomal subunits, and thus maintains levels of free tRNAs and 50S ribosomes.</text>
</comment>
<dbReference type="Gene3D" id="3.40.50.1470">
    <property type="entry name" value="Peptidyl-tRNA hydrolase"/>
    <property type="match status" value="1"/>
</dbReference>
<keyword evidence="6" id="KW-0963">Cytoplasm</keyword>
<reference evidence="7 8" key="1">
    <citation type="submission" date="2019-02" db="EMBL/GenBank/DDBJ databases">
        <title>Deep-cultivation of Planctomycetes and their phenomic and genomic characterization uncovers novel biology.</title>
        <authorList>
            <person name="Wiegand S."/>
            <person name="Jogler M."/>
            <person name="Boedeker C."/>
            <person name="Pinto D."/>
            <person name="Vollmers J."/>
            <person name="Rivas-Marin E."/>
            <person name="Kohn T."/>
            <person name="Peeters S.H."/>
            <person name="Heuer A."/>
            <person name="Rast P."/>
            <person name="Oberbeckmann S."/>
            <person name="Bunk B."/>
            <person name="Jeske O."/>
            <person name="Meyerdierks A."/>
            <person name="Storesund J.E."/>
            <person name="Kallscheuer N."/>
            <person name="Luecker S."/>
            <person name="Lage O.M."/>
            <person name="Pohl T."/>
            <person name="Merkel B.J."/>
            <person name="Hornburger P."/>
            <person name="Mueller R.-W."/>
            <person name="Bruemmer F."/>
            <person name="Labrenz M."/>
            <person name="Spormann A.M."/>
            <person name="Op den Camp H."/>
            <person name="Overmann J."/>
            <person name="Amann R."/>
            <person name="Jetten M.S.M."/>
            <person name="Mascher T."/>
            <person name="Medema M.H."/>
            <person name="Devos D.P."/>
            <person name="Kaster A.-K."/>
            <person name="Ovreas L."/>
            <person name="Rohde M."/>
            <person name="Galperin M.Y."/>
            <person name="Jogler C."/>
        </authorList>
    </citation>
    <scope>NUCLEOTIDE SEQUENCE [LARGE SCALE GENOMIC DNA]</scope>
    <source>
        <strain evidence="7 8">V22</strain>
    </source>
</reference>
<dbReference type="GO" id="GO:0004045">
    <property type="term" value="F:peptidyl-tRNA hydrolase activity"/>
    <property type="evidence" value="ECO:0007669"/>
    <property type="project" value="UniProtKB-UniRule"/>
</dbReference>
<feature type="site" description="Discriminates between blocked and unblocked aminoacyl-tRNA" evidence="6">
    <location>
        <position position="9"/>
    </location>
</feature>
<comment type="similarity">
    <text evidence="6">Belongs to the PTH family.</text>
</comment>
<evidence type="ECO:0000256" key="3">
    <source>
        <dbReference type="ARBA" id="ARBA00022801"/>
    </source>
</evidence>
<feature type="binding site" evidence="6">
    <location>
        <position position="14"/>
    </location>
    <ligand>
        <name>tRNA</name>
        <dbReference type="ChEBI" id="CHEBI:17843"/>
    </ligand>
</feature>
<dbReference type="GO" id="GO:0000049">
    <property type="term" value="F:tRNA binding"/>
    <property type="evidence" value="ECO:0007669"/>
    <property type="project" value="UniProtKB-UniRule"/>
</dbReference>
<feature type="active site" description="Proton acceptor" evidence="6">
    <location>
        <position position="19"/>
    </location>
</feature>
<dbReference type="Pfam" id="PF01195">
    <property type="entry name" value="Pept_tRNA_hydro"/>
    <property type="match status" value="1"/>
</dbReference>
<dbReference type="PANTHER" id="PTHR17224">
    <property type="entry name" value="PEPTIDYL-TRNA HYDROLASE"/>
    <property type="match status" value="1"/>
</dbReference>
<sequence>MKLVVGLGNPGREYQNTRHNIGFEVIAELARNMGCSSGQKKFSGELWEGQLAGERVLLLTPWTYMNLSGDSVQAAVRFYKLSMEDILVICDDMNLEAGRLRLRASGSAGGQNGLKDIIAKLGGEDFPRLRVGIGRPPGRMSATNHVLGKYSSEEQKTLPLTIADAVTAVELWVTKGIIDAMNQVNQNPKDSTAN</sequence>
<evidence type="ECO:0000313" key="7">
    <source>
        <dbReference type="EMBL" id="QDT66232.1"/>
    </source>
</evidence>
<evidence type="ECO:0000313" key="8">
    <source>
        <dbReference type="Proteomes" id="UP000319976"/>
    </source>
</evidence>
<dbReference type="PANTHER" id="PTHR17224:SF1">
    <property type="entry name" value="PEPTIDYL-TRNA HYDROLASE"/>
    <property type="match status" value="1"/>
</dbReference>
<keyword evidence="8" id="KW-1185">Reference proteome</keyword>
<evidence type="ECO:0000256" key="2">
    <source>
        <dbReference type="ARBA" id="ARBA00022555"/>
    </source>
</evidence>
<evidence type="ECO:0000256" key="1">
    <source>
        <dbReference type="ARBA" id="ARBA00013260"/>
    </source>
</evidence>
<evidence type="ECO:0000256" key="4">
    <source>
        <dbReference type="ARBA" id="ARBA00022884"/>
    </source>
</evidence>
<dbReference type="KEGG" id="chya:V22_34970"/>
<feature type="binding site" evidence="6">
    <location>
        <position position="64"/>
    </location>
    <ligand>
        <name>tRNA</name>
        <dbReference type="ChEBI" id="CHEBI:17843"/>
    </ligand>
</feature>
<feature type="binding site" evidence="6">
    <location>
        <position position="66"/>
    </location>
    <ligand>
        <name>tRNA</name>
        <dbReference type="ChEBI" id="CHEBI:17843"/>
    </ligand>
</feature>
<dbReference type="GO" id="GO:0072344">
    <property type="term" value="P:rescue of stalled ribosome"/>
    <property type="evidence" value="ECO:0007669"/>
    <property type="project" value="UniProtKB-UniRule"/>
</dbReference>
<comment type="subcellular location">
    <subcellularLocation>
        <location evidence="6">Cytoplasm</location>
    </subcellularLocation>
</comment>
<dbReference type="SUPFAM" id="SSF53178">
    <property type="entry name" value="Peptidyl-tRNA hydrolase-like"/>
    <property type="match status" value="1"/>
</dbReference>
<comment type="subunit">
    <text evidence="6">Monomer.</text>
</comment>
<feature type="binding site" evidence="6">
    <location>
        <position position="112"/>
    </location>
    <ligand>
        <name>tRNA</name>
        <dbReference type="ChEBI" id="CHEBI:17843"/>
    </ligand>
</feature>
<gene>
    <name evidence="6 7" type="primary">pth</name>
    <name evidence="7" type="ORF">V22_34970</name>
</gene>
<dbReference type="CDD" id="cd00462">
    <property type="entry name" value="PTH"/>
    <property type="match status" value="1"/>
</dbReference>
<dbReference type="Proteomes" id="UP000319976">
    <property type="component" value="Chromosome"/>
</dbReference>
<comment type="function">
    <text evidence="6">Hydrolyzes ribosome-free peptidyl-tRNAs (with 1 or more amino acids incorporated), which drop off the ribosome during protein synthesis, or as a result of ribosome stalling.</text>
</comment>
<organism evidence="7 8">
    <name type="scientific">Calycomorphotria hydatis</name>
    <dbReference type="NCBI Taxonomy" id="2528027"/>
    <lineage>
        <taxon>Bacteria</taxon>
        <taxon>Pseudomonadati</taxon>
        <taxon>Planctomycetota</taxon>
        <taxon>Planctomycetia</taxon>
        <taxon>Planctomycetales</taxon>
        <taxon>Planctomycetaceae</taxon>
        <taxon>Calycomorphotria</taxon>
    </lineage>
</organism>
<dbReference type="OrthoDB" id="9800507at2"/>
<evidence type="ECO:0000256" key="6">
    <source>
        <dbReference type="HAMAP-Rule" id="MF_00083"/>
    </source>
</evidence>
<dbReference type="EMBL" id="CP036316">
    <property type="protein sequence ID" value="QDT66232.1"/>
    <property type="molecule type" value="Genomic_DNA"/>
</dbReference>
<dbReference type="GO" id="GO:0005737">
    <property type="term" value="C:cytoplasm"/>
    <property type="evidence" value="ECO:0007669"/>
    <property type="project" value="UniProtKB-SubCell"/>
</dbReference>
<keyword evidence="2 6" id="KW-0820">tRNA-binding</keyword>
<feature type="site" description="Stabilizes the basic form of H active site to accept a proton" evidence="6">
    <location>
        <position position="91"/>
    </location>
</feature>
<dbReference type="GO" id="GO:0006515">
    <property type="term" value="P:protein quality control for misfolded or incompletely synthesized proteins"/>
    <property type="evidence" value="ECO:0007669"/>
    <property type="project" value="UniProtKB-UniRule"/>
</dbReference>
<dbReference type="AlphaFoldDB" id="A0A517TCY9"/>
<comment type="catalytic activity">
    <reaction evidence="6">
        <text>an N-acyl-L-alpha-aminoacyl-tRNA + H2O = an N-acyl-L-amino acid + a tRNA + H(+)</text>
        <dbReference type="Rhea" id="RHEA:54448"/>
        <dbReference type="Rhea" id="RHEA-COMP:10123"/>
        <dbReference type="Rhea" id="RHEA-COMP:13883"/>
        <dbReference type="ChEBI" id="CHEBI:15377"/>
        <dbReference type="ChEBI" id="CHEBI:15378"/>
        <dbReference type="ChEBI" id="CHEBI:59874"/>
        <dbReference type="ChEBI" id="CHEBI:78442"/>
        <dbReference type="ChEBI" id="CHEBI:138191"/>
        <dbReference type="EC" id="3.1.1.29"/>
    </reaction>
</comment>
<evidence type="ECO:0000256" key="5">
    <source>
        <dbReference type="ARBA" id="ARBA00050038"/>
    </source>
</evidence>
<proteinExistence type="inferred from homology"/>
<dbReference type="FunFam" id="3.40.50.1470:FF:000001">
    <property type="entry name" value="Peptidyl-tRNA hydrolase"/>
    <property type="match status" value="1"/>
</dbReference>
<dbReference type="RefSeq" id="WP_145265168.1">
    <property type="nucleotide sequence ID" value="NZ_CP036316.1"/>
</dbReference>
<keyword evidence="4 6" id="KW-0694">RNA-binding</keyword>
<dbReference type="EC" id="3.1.1.29" evidence="1 6"/>